<name>A0ABY2XPL8_9GAMM</name>
<evidence type="ECO:0000256" key="2">
    <source>
        <dbReference type="SAM" id="Phobius"/>
    </source>
</evidence>
<dbReference type="Proteomes" id="UP000739180">
    <property type="component" value="Unassembled WGS sequence"/>
</dbReference>
<comment type="caution">
    <text evidence="3">The sequence shown here is derived from an EMBL/GenBank/DDBJ whole genome shotgun (WGS) entry which is preliminary data.</text>
</comment>
<keyword evidence="2" id="KW-0472">Membrane</keyword>
<evidence type="ECO:0000313" key="3">
    <source>
        <dbReference type="EMBL" id="TMW14587.1"/>
    </source>
</evidence>
<evidence type="ECO:0000313" key="4">
    <source>
        <dbReference type="Proteomes" id="UP000739180"/>
    </source>
</evidence>
<gene>
    <name evidence="3" type="ORF">FGS76_01995</name>
</gene>
<proteinExistence type="predicted"/>
<organism evidence="3 4">
    <name type="scientific">Alloalcanivorax gelatiniphagus</name>
    <dbReference type="NCBI Taxonomy" id="1194167"/>
    <lineage>
        <taxon>Bacteria</taxon>
        <taxon>Pseudomonadati</taxon>
        <taxon>Pseudomonadota</taxon>
        <taxon>Gammaproteobacteria</taxon>
        <taxon>Oceanospirillales</taxon>
        <taxon>Alcanivoracaceae</taxon>
        <taxon>Alloalcanivorax</taxon>
    </lineage>
</organism>
<dbReference type="EMBL" id="VCQT01000012">
    <property type="protein sequence ID" value="TMW14587.1"/>
    <property type="molecule type" value="Genomic_DNA"/>
</dbReference>
<keyword evidence="2" id="KW-1133">Transmembrane helix</keyword>
<accession>A0ABY2XPL8</accession>
<keyword evidence="2" id="KW-0812">Transmembrane</keyword>
<feature type="transmembrane region" description="Helical" evidence="2">
    <location>
        <begin position="67"/>
        <end position="83"/>
    </location>
</feature>
<feature type="region of interest" description="Disordered" evidence="1">
    <location>
        <begin position="1"/>
        <end position="20"/>
    </location>
</feature>
<evidence type="ECO:0008006" key="5">
    <source>
        <dbReference type="Google" id="ProtNLM"/>
    </source>
</evidence>
<protein>
    <recommendedName>
        <fullName evidence="5">DUF2335 domain-containing protein</fullName>
    </recommendedName>
</protein>
<sequence>MTEEESKLSAAPEAPVEAEEEIDVSPFLDYLQSSQGHEIASRLVGIIEEVKKVTLDKNFSHAKFNRWMEAGVIVVVIGSVVLLSVMDKLNPTVGMLLGSVVGYFFGRHKNA</sequence>
<evidence type="ECO:0000256" key="1">
    <source>
        <dbReference type="SAM" id="MobiDB-lite"/>
    </source>
</evidence>
<dbReference type="RefSeq" id="WP_138770954.1">
    <property type="nucleotide sequence ID" value="NZ_JBHSSX010000007.1"/>
</dbReference>
<reference evidence="3 4" key="1">
    <citation type="submission" date="2019-05" db="EMBL/GenBank/DDBJ databases">
        <title>Genome of Alcanivorax gelatiniphagus, an oil degrading marine bacteria.</title>
        <authorList>
            <person name="Kwon K.K."/>
        </authorList>
    </citation>
    <scope>NUCLEOTIDE SEQUENCE [LARGE SCALE GENOMIC DNA]</scope>
    <source>
        <strain evidence="3 4">MEBiC 08158</strain>
    </source>
</reference>
<keyword evidence="4" id="KW-1185">Reference proteome</keyword>